<dbReference type="RefSeq" id="WP_073132829.1">
    <property type="nucleotide sequence ID" value="NZ_FQWQ01000001.1"/>
</dbReference>
<proteinExistence type="predicted"/>
<sequence>MSVYCSISLVIQQKIEKLEFYIIAVALTEEERAKEFNELNSTGSLYSNQIKVGNGLGRFDALDHFISRGCDQRKLSDWVLVHIKYRKNGSEVILTDGSHQAIAYDIEVIDDVYVVGVERNADGKDVPKYWKNGSPIVLNQGSSATGTLGILVQ</sequence>
<keyword evidence="2" id="KW-1185">Reference proteome</keyword>
<gene>
    <name evidence="1" type="ORF">SAMN04488109_1747</name>
</gene>
<name>A0A1M5MHE5_9BACT</name>
<dbReference type="Proteomes" id="UP000184212">
    <property type="component" value="Unassembled WGS sequence"/>
</dbReference>
<dbReference type="STRING" id="947013.SAMN04488109_1747"/>
<organism evidence="1 2">
    <name type="scientific">Chryseolinea serpens</name>
    <dbReference type="NCBI Taxonomy" id="947013"/>
    <lineage>
        <taxon>Bacteria</taxon>
        <taxon>Pseudomonadati</taxon>
        <taxon>Bacteroidota</taxon>
        <taxon>Cytophagia</taxon>
        <taxon>Cytophagales</taxon>
        <taxon>Fulvivirgaceae</taxon>
        <taxon>Chryseolinea</taxon>
    </lineage>
</organism>
<reference evidence="1 2" key="1">
    <citation type="submission" date="2016-11" db="EMBL/GenBank/DDBJ databases">
        <authorList>
            <person name="Jaros S."/>
            <person name="Januszkiewicz K."/>
            <person name="Wedrychowicz H."/>
        </authorList>
    </citation>
    <scope>NUCLEOTIDE SEQUENCE [LARGE SCALE GENOMIC DNA]</scope>
    <source>
        <strain evidence="1 2">DSM 24574</strain>
    </source>
</reference>
<protein>
    <submittedName>
        <fullName evidence="1">Uncharacterized protein</fullName>
    </submittedName>
</protein>
<dbReference type="EMBL" id="FQWQ01000001">
    <property type="protein sequence ID" value="SHG76740.1"/>
    <property type="molecule type" value="Genomic_DNA"/>
</dbReference>
<evidence type="ECO:0000313" key="2">
    <source>
        <dbReference type="Proteomes" id="UP000184212"/>
    </source>
</evidence>
<evidence type="ECO:0000313" key="1">
    <source>
        <dbReference type="EMBL" id="SHG76740.1"/>
    </source>
</evidence>
<dbReference type="OrthoDB" id="708305at2"/>
<accession>A0A1M5MHE5</accession>
<dbReference type="AlphaFoldDB" id="A0A1M5MHE5"/>